<evidence type="ECO:0000256" key="3">
    <source>
        <dbReference type="ARBA" id="ARBA00022553"/>
    </source>
</evidence>
<dbReference type="RefSeq" id="WP_011536488.1">
    <property type="nucleotide sequence ID" value="NZ_CP132921.1"/>
</dbReference>
<dbReference type="SUPFAM" id="SSF53474">
    <property type="entry name" value="alpha/beta-Hydrolases"/>
    <property type="match status" value="1"/>
</dbReference>
<sequence>MSTMDSVLSSVESFSRPQLLETVRRIQRRLATSSSGADAVTLGDCHEIVWETQAVDSYLQGCSVPRNGALLCWSTWAEFSSALAVDAQPTYQVSSVDEALALLEEGQAPAFTALVVDLFSLVHSKVDPGAVLMDRLKAVVAILAELKHVLSAADRNGVDIVLRTADALGPVSLSDPRPPLAAVFHGWVLGAAIECPRLRITTVDMDVSDLHVLLALSGGAERQLVYRNGAVHFRMLRPVAEQFLDSGHGQSWGNCLIVGGAGEVGKHLSAELTRQGATRIWHVGRRPSAQVEEGITYLSVDVREPEQVLSLKLHLEQQGARIESVFHLAGTVKQSSIFDASEEDDWLVLAPKVLGGATLLEIFDDVATNHYALSSITSLVGTHGAASYCAANAFLDHLADRCNGRMHTINSGPLLGVGMASMSGFSASSGWEGLGVHPLEVEALADCLGALASRSIRHWLHARVDWAQLQARLDGKLSQALVGQLLKAPMQRPEVRGLAVSERLLALESDEAREHALQDYLLGLFRAAATVATESLDVSASIEAWGLDSLVLMEILKTVRMDLGLIIYPREMYTHSTLSQFAHYLAGQLRAGNDEPLAGGDSRQRHEDYLSPLADLAGVVQDVADRVPGVAFILSSPRSGSTLLRAMLQGHDQVFAPPELHLLGYTSLAQWHEATKENYFDQGLQRALMELHEGSLDEAVSLLGQWVDQDIAVAEVYRFMRERSGCGLLVDKSPSYASNPKALLQAELAFDKPRYIHLVRNPLAMIESFSRMRMHKLLGQQDNDGISTAERIWLEGNLNLEAFFARHVEAERVLRVDYETLVRDPETTLRGICAFLDIEFQPSMTMPYGVGRMNDGVREGSLAIEDPNFLKRDRVDASLADAWRHRSLDRPLWPQTVALAGRLGYDEALPASAKRDEAARQTLNVQAGEVSLSVSAWGRYEHPDYLCLHGLLDQATVWDDIAQNLYASGRSCIAPDIRGHGLSGHGSPQRLPALLDYVMDTDAVHRASGTQPLELVAHSFGAVIAVAYAAAFPERVKKLWLIEPVLLAEKRHDPRLFYREMVQFLAAPHEHLPLGSLQQAAERIRAVSSFLTQDRACELAERMTTVGDDGERRWTWDPRLRFRAGLGLGLDRDTYLQILHALEVDVHIVFGRDSRSNRRKDIELQAQGLDDDCVTFIDGGHNLHLQHPDEVTRIITRNPGISPIQEVRDDEHSETTA</sequence>
<dbReference type="Proteomes" id="UP001183127">
    <property type="component" value="Chromosome"/>
</dbReference>
<evidence type="ECO:0000256" key="1">
    <source>
        <dbReference type="ARBA" id="ARBA00006484"/>
    </source>
</evidence>
<organism evidence="5 6">
    <name type="scientific">Pseudomonas entomophila</name>
    <dbReference type="NCBI Taxonomy" id="312306"/>
    <lineage>
        <taxon>Bacteria</taxon>
        <taxon>Pseudomonadati</taxon>
        <taxon>Pseudomonadota</taxon>
        <taxon>Gammaproteobacteria</taxon>
        <taxon>Pseudomonadales</taxon>
        <taxon>Pseudomonadaceae</taxon>
        <taxon>Pseudomonas</taxon>
    </lineage>
</organism>
<dbReference type="InterPro" id="IPR036736">
    <property type="entry name" value="ACP-like_sf"/>
</dbReference>
<dbReference type="InterPro" id="IPR029058">
    <property type="entry name" value="AB_hydrolase_fold"/>
</dbReference>
<dbReference type="Pfam" id="PF13469">
    <property type="entry name" value="Sulfotransfer_3"/>
    <property type="match status" value="1"/>
</dbReference>
<dbReference type="InterPro" id="IPR009081">
    <property type="entry name" value="PP-bd_ACP"/>
</dbReference>
<name>A0ABY9QSW1_9PSED</name>
<protein>
    <submittedName>
        <fullName evidence="5">Alpha/beta fold hydrolase</fullName>
    </submittedName>
</protein>
<dbReference type="InterPro" id="IPR057326">
    <property type="entry name" value="KR_dom"/>
</dbReference>
<dbReference type="InterPro" id="IPR050091">
    <property type="entry name" value="PKS_NRPS_Biosynth_Enz"/>
</dbReference>
<dbReference type="InterPro" id="IPR027417">
    <property type="entry name" value="P-loop_NTPase"/>
</dbReference>
<dbReference type="PANTHER" id="PTHR43775">
    <property type="entry name" value="FATTY ACID SYNTHASE"/>
    <property type="match status" value="1"/>
</dbReference>
<feature type="domain" description="Carrier" evidence="4">
    <location>
        <begin position="508"/>
        <end position="589"/>
    </location>
</feature>
<evidence type="ECO:0000313" key="6">
    <source>
        <dbReference type="Proteomes" id="UP001183127"/>
    </source>
</evidence>
<dbReference type="Pfam" id="PF00550">
    <property type="entry name" value="PP-binding"/>
    <property type="match status" value="1"/>
</dbReference>
<dbReference type="SUPFAM" id="SSF51735">
    <property type="entry name" value="NAD(P)-binding Rossmann-fold domains"/>
    <property type="match status" value="2"/>
</dbReference>
<evidence type="ECO:0000259" key="4">
    <source>
        <dbReference type="PROSITE" id="PS50075"/>
    </source>
</evidence>
<dbReference type="EMBL" id="CP132921">
    <property type="protein sequence ID" value="WMW06180.1"/>
    <property type="molecule type" value="Genomic_DNA"/>
</dbReference>
<dbReference type="Pfam" id="PF00561">
    <property type="entry name" value="Abhydrolase_1"/>
    <property type="match status" value="1"/>
</dbReference>
<dbReference type="GO" id="GO:0016787">
    <property type="term" value="F:hydrolase activity"/>
    <property type="evidence" value="ECO:0007669"/>
    <property type="project" value="UniProtKB-KW"/>
</dbReference>
<dbReference type="Gene3D" id="3.40.50.1820">
    <property type="entry name" value="alpha/beta hydrolase"/>
    <property type="match status" value="1"/>
</dbReference>
<dbReference type="SUPFAM" id="SSF52540">
    <property type="entry name" value="P-loop containing nucleoside triphosphate hydrolases"/>
    <property type="match status" value="1"/>
</dbReference>
<gene>
    <name evidence="5" type="ORF">RAH46_02300</name>
</gene>
<dbReference type="Gene3D" id="3.40.50.300">
    <property type="entry name" value="P-loop containing nucleotide triphosphate hydrolases"/>
    <property type="match status" value="1"/>
</dbReference>
<dbReference type="SMART" id="SM00822">
    <property type="entry name" value="PKS_KR"/>
    <property type="match status" value="1"/>
</dbReference>
<dbReference type="PROSITE" id="PS50075">
    <property type="entry name" value="CARRIER"/>
    <property type="match status" value="1"/>
</dbReference>
<dbReference type="Gene3D" id="3.40.50.720">
    <property type="entry name" value="NAD(P)-binding Rossmann-like Domain"/>
    <property type="match status" value="1"/>
</dbReference>
<dbReference type="PANTHER" id="PTHR43775:SF37">
    <property type="entry name" value="SI:DKEY-61P9.11"/>
    <property type="match status" value="1"/>
</dbReference>
<keyword evidence="2" id="KW-0596">Phosphopantetheine</keyword>
<dbReference type="InterPro" id="IPR036291">
    <property type="entry name" value="NAD(P)-bd_dom_sf"/>
</dbReference>
<dbReference type="PRINTS" id="PR00111">
    <property type="entry name" value="ABHYDROLASE"/>
</dbReference>
<keyword evidence="6" id="KW-1185">Reference proteome</keyword>
<keyword evidence="3" id="KW-0597">Phosphoprotein</keyword>
<dbReference type="Gene3D" id="1.10.1200.10">
    <property type="entry name" value="ACP-like"/>
    <property type="match status" value="1"/>
</dbReference>
<dbReference type="SMART" id="SM00823">
    <property type="entry name" value="PKS_PP"/>
    <property type="match status" value="1"/>
</dbReference>
<dbReference type="InterPro" id="IPR020806">
    <property type="entry name" value="PKS_PP-bd"/>
</dbReference>
<reference evidence="5 6" key="1">
    <citation type="submission" date="2023-08" db="EMBL/GenBank/DDBJ databases">
        <title>Complete Genome Sequence of Pseudomonas entomophila TVIN A01.</title>
        <authorList>
            <person name="Shelke T."/>
            <person name="Mahar N.S."/>
            <person name="Gupta I."/>
            <person name="Gupta V."/>
        </authorList>
    </citation>
    <scope>NUCLEOTIDE SEQUENCE [LARGE SCALE GENOMIC DNA]</scope>
    <source>
        <strain evidence="5 6">TVIN-A01</strain>
    </source>
</reference>
<dbReference type="SUPFAM" id="SSF47336">
    <property type="entry name" value="ACP-like"/>
    <property type="match status" value="1"/>
</dbReference>
<dbReference type="Pfam" id="PF08659">
    <property type="entry name" value="KR"/>
    <property type="match status" value="1"/>
</dbReference>
<accession>A0ABY9QSW1</accession>
<comment type="similarity">
    <text evidence="1">Belongs to the short-chain dehydrogenases/reductases (SDR) family.</text>
</comment>
<proteinExistence type="inferred from homology"/>
<keyword evidence="5" id="KW-0378">Hydrolase</keyword>
<dbReference type="InterPro" id="IPR013968">
    <property type="entry name" value="PKS_KR"/>
</dbReference>
<dbReference type="InterPro" id="IPR000073">
    <property type="entry name" value="AB_hydrolase_1"/>
</dbReference>
<evidence type="ECO:0000256" key="2">
    <source>
        <dbReference type="ARBA" id="ARBA00022450"/>
    </source>
</evidence>
<evidence type="ECO:0000313" key="5">
    <source>
        <dbReference type="EMBL" id="WMW06180.1"/>
    </source>
</evidence>
<dbReference type="GeneID" id="32808430"/>